<dbReference type="OrthoDB" id="3834359at2759"/>
<comment type="caution">
    <text evidence="2">The sequence shown here is derived from an EMBL/GenBank/DDBJ whole genome shotgun (WGS) entry which is preliminary data.</text>
</comment>
<accession>A0A3M7G5N9</accession>
<sequence>MAHPTQKSRLFLLPQELQDEIFDLAFFNESRVVYMDIWEWRARERERRTADHAHRVQPFPEPKVTQLLVSKRFFLAAARALIQSQSFGEGRWPLANRNGISMDLLRTGIIPAFVQDLRCTLWEIKYLPNDLPNLKKLLLDIEDREFCTSAPERMVHLDELDEDDFADLLPKKDWEKLLRLCKRVQVLEVKAWRYPTLAQEPAEGSKVRCGRNVGLWVERAVKWKQQLRLMVVLAVWLILLLALMLWRKSDGTCWLL</sequence>
<evidence type="ECO:0000256" key="1">
    <source>
        <dbReference type="SAM" id="Phobius"/>
    </source>
</evidence>
<organism evidence="2 3">
    <name type="scientific">Hortaea werneckii</name>
    <name type="common">Black yeast</name>
    <name type="synonym">Cladosporium werneckii</name>
    <dbReference type="NCBI Taxonomy" id="91943"/>
    <lineage>
        <taxon>Eukaryota</taxon>
        <taxon>Fungi</taxon>
        <taxon>Dikarya</taxon>
        <taxon>Ascomycota</taxon>
        <taxon>Pezizomycotina</taxon>
        <taxon>Dothideomycetes</taxon>
        <taxon>Dothideomycetidae</taxon>
        <taxon>Mycosphaerellales</taxon>
        <taxon>Teratosphaeriaceae</taxon>
        <taxon>Hortaea</taxon>
    </lineage>
</organism>
<evidence type="ECO:0008006" key="4">
    <source>
        <dbReference type="Google" id="ProtNLM"/>
    </source>
</evidence>
<dbReference type="VEuPathDB" id="FungiDB:BTJ68_06572"/>
<protein>
    <recommendedName>
        <fullName evidence="4">F-box domain-containing protein</fullName>
    </recommendedName>
</protein>
<keyword evidence="1" id="KW-1133">Transmembrane helix</keyword>
<evidence type="ECO:0000313" key="2">
    <source>
        <dbReference type="EMBL" id="RMY95961.1"/>
    </source>
</evidence>
<gene>
    <name evidence="2" type="ORF">D0861_00402</name>
</gene>
<evidence type="ECO:0000313" key="3">
    <source>
        <dbReference type="Proteomes" id="UP000268823"/>
    </source>
</evidence>
<dbReference type="Proteomes" id="UP000268823">
    <property type="component" value="Unassembled WGS sequence"/>
</dbReference>
<feature type="transmembrane region" description="Helical" evidence="1">
    <location>
        <begin position="227"/>
        <end position="246"/>
    </location>
</feature>
<name>A0A3M7G5N9_HORWE</name>
<proteinExistence type="predicted"/>
<dbReference type="AlphaFoldDB" id="A0A3M7G5N9"/>
<reference evidence="2 3" key="1">
    <citation type="journal article" date="2018" name="BMC Genomics">
        <title>Genomic evidence for intraspecific hybridization in a clonal and extremely halotolerant yeast.</title>
        <authorList>
            <person name="Gostincar C."/>
            <person name="Stajich J.E."/>
            <person name="Zupancic J."/>
            <person name="Zalar P."/>
            <person name="Gunde-Cimerman N."/>
        </authorList>
    </citation>
    <scope>NUCLEOTIDE SEQUENCE [LARGE SCALE GENOMIC DNA]</scope>
    <source>
        <strain evidence="2 3">EXF-2788</strain>
    </source>
</reference>
<dbReference type="EMBL" id="QWIR01000004">
    <property type="protein sequence ID" value="RMY95961.1"/>
    <property type="molecule type" value="Genomic_DNA"/>
</dbReference>
<keyword evidence="1" id="KW-0812">Transmembrane</keyword>
<keyword evidence="1" id="KW-0472">Membrane</keyword>